<dbReference type="Proteomes" id="UP001299970">
    <property type="component" value="Unassembled WGS sequence"/>
</dbReference>
<comment type="caution">
    <text evidence="2">The sequence shown here is derived from an EMBL/GenBank/DDBJ whole genome shotgun (WGS) entry which is preliminary data.</text>
</comment>
<dbReference type="EMBL" id="JAKXMK010000024">
    <property type="protein sequence ID" value="MCH6169167.1"/>
    <property type="molecule type" value="Genomic_DNA"/>
</dbReference>
<accession>A0ABS9TKU8</accession>
<name>A0ABS9TKU8_9PSEU</name>
<keyword evidence="1" id="KW-1133">Transmembrane helix</keyword>
<keyword evidence="3" id="KW-1185">Reference proteome</keyword>
<dbReference type="InterPro" id="IPR021957">
    <property type="entry name" value="DUF3574"/>
</dbReference>
<sequence>MPRHILVAASRRLLGPWREIVTIRHAAVVCMVVAVMLWITSAAAATTPTPAATTWESDKRTELFFGGTRRDDSAITPAEFEMFLDKDVTPAFPEGLTWLPVHGQWMGGKQDSYLLILLYPDDNRRADQDIEEIRSDYKSQFGQESVLRADSTERVSF</sequence>
<evidence type="ECO:0000313" key="3">
    <source>
        <dbReference type="Proteomes" id="UP001299970"/>
    </source>
</evidence>
<protein>
    <submittedName>
        <fullName evidence="2">DUF3574 domain-containing protein</fullName>
    </submittedName>
</protein>
<reference evidence="2 3" key="1">
    <citation type="submission" date="2022-03" db="EMBL/GenBank/DDBJ databases">
        <title>Pseudonocardia alaer sp. nov., a novel actinomycete isolated from reed forest soil.</title>
        <authorList>
            <person name="Wang L."/>
        </authorList>
    </citation>
    <scope>NUCLEOTIDE SEQUENCE [LARGE SCALE GENOMIC DNA]</scope>
    <source>
        <strain evidence="2 3">Y-16303</strain>
    </source>
</reference>
<gene>
    <name evidence="2" type="ORF">MMF94_26020</name>
</gene>
<dbReference type="RefSeq" id="WP_241039816.1">
    <property type="nucleotide sequence ID" value="NZ_BAAAJF010000021.1"/>
</dbReference>
<evidence type="ECO:0000313" key="2">
    <source>
        <dbReference type="EMBL" id="MCH6169167.1"/>
    </source>
</evidence>
<keyword evidence="1" id="KW-0472">Membrane</keyword>
<dbReference type="Pfam" id="PF12098">
    <property type="entry name" value="DUF3574"/>
    <property type="match status" value="1"/>
</dbReference>
<organism evidence="2 3">
    <name type="scientific">Pseudonocardia alaniniphila</name>
    <dbReference type="NCBI Taxonomy" id="75291"/>
    <lineage>
        <taxon>Bacteria</taxon>
        <taxon>Bacillati</taxon>
        <taxon>Actinomycetota</taxon>
        <taxon>Actinomycetes</taxon>
        <taxon>Pseudonocardiales</taxon>
        <taxon>Pseudonocardiaceae</taxon>
        <taxon>Pseudonocardia</taxon>
    </lineage>
</organism>
<keyword evidence="1" id="KW-0812">Transmembrane</keyword>
<feature type="transmembrane region" description="Helical" evidence="1">
    <location>
        <begin position="21"/>
        <end position="39"/>
    </location>
</feature>
<evidence type="ECO:0000256" key="1">
    <source>
        <dbReference type="SAM" id="Phobius"/>
    </source>
</evidence>
<proteinExistence type="predicted"/>